<evidence type="ECO:0000256" key="1">
    <source>
        <dbReference type="SAM" id="Phobius"/>
    </source>
</evidence>
<dbReference type="STRING" id="993615.L2GN54"/>
<reference evidence="4" key="1">
    <citation type="submission" date="2011-05" db="EMBL/GenBank/DDBJ databases">
        <title>The genome sequence of Vittaforma corneae strain ATCC 50505.</title>
        <authorList>
            <consortium name="The Broad Institute Genome Sequencing Platform"/>
            <person name="Cuomo C."/>
            <person name="Didier E."/>
            <person name="Bowers L."/>
            <person name="Young S.K."/>
            <person name="Zeng Q."/>
            <person name="Gargeya S."/>
            <person name="Fitzgerald M."/>
            <person name="Haas B."/>
            <person name="Abouelleil A."/>
            <person name="Alvarado L."/>
            <person name="Arachchi H.M."/>
            <person name="Berlin A."/>
            <person name="Chapman S.B."/>
            <person name="Gearin G."/>
            <person name="Goldberg J."/>
            <person name="Griggs A."/>
            <person name="Gujja S."/>
            <person name="Hansen M."/>
            <person name="Heiman D."/>
            <person name="Howarth C."/>
            <person name="Larimer J."/>
            <person name="Lui A."/>
            <person name="MacDonald P.J.P."/>
            <person name="McCowen C."/>
            <person name="Montmayeur A."/>
            <person name="Murphy C."/>
            <person name="Neiman D."/>
            <person name="Pearson M."/>
            <person name="Priest M."/>
            <person name="Roberts A."/>
            <person name="Saif S."/>
            <person name="Shea T."/>
            <person name="Sisk P."/>
            <person name="Stolte C."/>
            <person name="Sykes S."/>
            <person name="Wortman J."/>
            <person name="Nusbaum C."/>
            <person name="Birren B."/>
        </authorList>
    </citation>
    <scope>NUCLEOTIDE SEQUENCE [LARGE SCALE GENOMIC DNA]</scope>
    <source>
        <strain evidence="4">ATCC 50505</strain>
    </source>
</reference>
<dbReference type="SUPFAM" id="SSF52091">
    <property type="entry name" value="SpoIIaa-like"/>
    <property type="match status" value="1"/>
</dbReference>
<dbReference type="OMA" id="YIYSTIW"/>
<proteinExistence type="predicted"/>
<evidence type="ECO:0000313" key="3">
    <source>
        <dbReference type="EMBL" id="ELA41737.1"/>
    </source>
</evidence>
<feature type="transmembrane region" description="Helical" evidence="1">
    <location>
        <begin position="98"/>
        <end position="122"/>
    </location>
</feature>
<feature type="transmembrane region" description="Helical" evidence="1">
    <location>
        <begin position="49"/>
        <end position="78"/>
    </location>
</feature>
<gene>
    <name evidence="3" type="ORF">VICG_01241</name>
</gene>
<feature type="transmembrane region" description="Helical" evidence="1">
    <location>
        <begin position="191"/>
        <end position="209"/>
    </location>
</feature>
<feature type="transmembrane region" description="Helical" evidence="1">
    <location>
        <begin position="134"/>
        <end position="152"/>
    </location>
</feature>
<dbReference type="InterPro" id="IPR036513">
    <property type="entry name" value="STAS_dom_sf"/>
</dbReference>
<dbReference type="GeneID" id="19881952"/>
<feature type="transmembrane region" description="Helical" evidence="1">
    <location>
        <begin position="164"/>
        <end position="182"/>
    </location>
</feature>
<feature type="transmembrane region" description="Helical" evidence="1">
    <location>
        <begin position="289"/>
        <end position="313"/>
    </location>
</feature>
<keyword evidence="4" id="KW-1185">Reference proteome</keyword>
<dbReference type="HOGENOM" id="CLU_536607_0_0_1"/>
<dbReference type="OrthoDB" id="10588042at2759"/>
<dbReference type="InterPro" id="IPR002645">
    <property type="entry name" value="STAS_dom"/>
</dbReference>
<dbReference type="Proteomes" id="UP000011082">
    <property type="component" value="Unassembled WGS sequence"/>
</dbReference>
<dbReference type="Gene3D" id="3.30.750.24">
    <property type="entry name" value="STAS domain"/>
    <property type="match status" value="1"/>
</dbReference>
<dbReference type="RefSeq" id="XP_007604687.1">
    <property type="nucleotide sequence ID" value="XM_007604625.1"/>
</dbReference>
<keyword evidence="1" id="KW-0812">Transmembrane</keyword>
<sequence length="508" mass="56896">MRYALVYKRLVSYMLSIFSVLIITPIFIETFGPLLLENGFGWFKDESKCIFFVSTLCGQISFPIFSSIDSGFLVIPMFELFESSKLISQSYTNPEDALTNTLLCLSLASLLTFFICLSIYLFKMGSILSKIPLNVIDSLMVATAVFNIYVGFKRLLVENKTELSIALCFVSFAITVIAMAILKSTKNPRFLILYLIALIVLMNLSKVFYDPKFLVENGLFITDEGTPLNCSSFMHSATKGTIDLKKLVYNLAQVTTVGISPIISFSTTLPYYSKHFNLDVDYDKELRSFGLASLFSSILRFPIHISCTGSVLFRICGADKKLHSILAGVSLLFLFIIYQYVTPLLPTFAISLLSQFIGFSIMLGYLQLFPTLTTIDKIVLAFLSFIAVVSSMNALIVLILGTITNLAISYYFSRKVGSEASVVLQEVENTMVVKVQGPLTHVNIQSVSEKLQHCKNNIVFDLLDTKYVDYTANIELENITKCAKQKNLNVQILGRPCNLNKRVLFIKK</sequence>
<dbReference type="EMBL" id="JH370139">
    <property type="protein sequence ID" value="ELA41737.1"/>
    <property type="molecule type" value="Genomic_DNA"/>
</dbReference>
<accession>L2GN54</accession>
<dbReference type="FunCoup" id="L2GN54">
    <property type="interactions" value="6"/>
</dbReference>
<feature type="transmembrane region" description="Helical" evidence="1">
    <location>
        <begin position="347"/>
        <end position="366"/>
    </location>
</feature>
<feature type="transmembrane region" description="Helical" evidence="1">
    <location>
        <begin position="325"/>
        <end position="341"/>
    </location>
</feature>
<dbReference type="PROSITE" id="PS50801">
    <property type="entry name" value="STAS"/>
    <property type="match status" value="1"/>
</dbReference>
<evidence type="ECO:0000313" key="4">
    <source>
        <dbReference type="Proteomes" id="UP000011082"/>
    </source>
</evidence>
<dbReference type="VEuPathDB" id="MicrosporidiaDB:VICG_01241"/>
<keyword evidence="1" id="KW-0472">Membrane</keyword>
<feature type="transmembrane region" description="Helical" evidence="1">
    <location>
        <begin position="12"/>
        <end position="37"/>
    </location>
</feature>
<feature type="transmembrane region" description="Helical" evidence="1">
    <location>
        <begin position="378"/>
        <end position="403"/>
    </location>
</feature>
<feature type="domain" description="STAS" evidence="2">
    <location>
        <begin position="420"/>
        <end position="494"/>
    </location>
</feature>
<organism evidence="3 4">
    <name type="scientific">Vittaforma corneae (strain ATCC 50505)</name>
    <name type="common">Microsporidian parasite</name>
    <name type="synonym">Nosema corneum</name>
    <dbReference type="NCBI Taxonomy" id="993615"/>
    <lineage>
        <taxon>Eukaryota</taxon>
        <taxon>Fungi</taxon>
        <taxon>Fungi incertae sedis</taxon>
        <taxon>Microsporidia</taxon>
        <taxon>Nosematidae</taxon>
        <taxon>Vittaforma</taxon>
    </lineage>
</organism>
<protein>
    <recommendedName>
        <fullName evidence="2">STAS domain-containing protein</fullName>
    </recommendedName>
</protein>
<dbReference type="InParanoid" id="L2GN54"/>
<name>L2GN54_VITCO</name>
<dbReference type="AlphaFoldDB" id="L2GN54"/>
<evidence type="ECO:0000259" key="2">
    <source>
        <dbReference type="PROSITE" id="PS50801"/>
    </source>
</evidence>
<keyword evidence="1" id="KW-1133">Transmembrane helix</keyword>